<feature type="transmembrane region" description="Helical" evidence="1">
    <location>
        <begin position="204"/>
        <end position="227"/>
    </location>
</feature>
<dbReference type="RefSeq" id="WP_091386369.1">
    <property type="nucleotide sequence ID" value="NZ_FNQO01000001.1"/>
</dbReference>
<proteinExistence type="predicted"/>
<keyword evidence="3" id="KW-1185">Reference proteome</keyword>
<keyword evidence="1" id="KW-0812">Transmembrane</keyword>
<organism evidence="2 3">
    <name type="scientific">Microbulbifer marinus</name>
    <dbReference type="NCBI Taxonomy" id="658218"/>
    <lineage>
        <taxon>Bacteria</taxon>
        <taxon>Pseudomonadati</taxon>
        <taxon>Pseudomonadota</taxon>
        <taxon>Gammaproteobacteria</taxon>
        <taxon>Cellvibrionales</taxon>
        <taxon>Microbulbiferaceae</taxon>
        <taxon>Microbulbifer</taxon>
    </lineage>
</organism>
<evidence type="ECO:0000313" key="2">
    <source>
        <dbReference type="EMBL" id="SDZ95017.1"/>
    </source>
</evidence>
<dbReference type="STRING" id="658218.SAMN05216562_1371"/>
<gene>
    <name evidence="2" type="ORF">SAMN05216562_1371</name>
</gene>
<dbReference type="AlphaFoldDB" id="A0A1H3X6J1"/>
<dbReference type="EMBL" id="FNQO01000001">
    <property type="protein sequence ID" value="SDZ95017.1"/>
    <property type="molecule type" value="Genomic_DNA"/>
</dbReference>
<protein>
    <submittedName>
        <fullName evidence="2">Uncharacterized protein</fullName>
    </submittedName>
</protein>
<evidence type="ECO:0000313" key="3">
    <source>
        <dbReference type="Proteomes" id="UP000198658"/>
    </source>
</evidence>
<keyword evidence="1" id="KW-0472">Membrane</keyword>
<reference evidence="3" key="1">
    <citation type="submission" date="2016-10" db="EMBL/GenBank/DDBJ databases">
        <authorList>
            <person name="Varghese N."/>
            <person name="Submissions S."/>
        </authorList>
    </citation>
    <scope>NUCLEOTIDE SEQUENCE [LARGE SCALE GENOMIC DNA]</scope>
    <source>
        <strain evidence="3">CGMCC 1.10657</strain>
    </source>
</reference>
<accession>A0A1H3X6J1</accession>
<dbReference type="OrthoDB" id="9795988at2"/>
<name>A0A1H3X6J1_9GAMM</name>
<sequence length="457" mass="51625">MTSIPATKAAISALRLEERVERDVKAGIPEIDRDSHTESEESLRSYVLREIIGKVHEGRQEQLDEQVEARNEVGIRQLYQEIKSTESTIRKRVGSRFAVISQDLKRAAKELASVRTDLEIFRHRNGLTRDAIYRESKILHYSIIFFIVIFETALNSFFLSKGSELGLVGGFFQAFIISLVNLGLAAFAAVALRNSFHRNIARKLCALLVFAAIGALATAFVLGVGHYREALEVNPFIASKLAVLNLWGDPFGIHDFNSWIMVIVSGIALILLTAKFFVVDDRYPGYTAMTRRVTNLQDQWARSCAEAIEEINGVAEQSQQELSDKEREIRSQYISFKSSIERSEEIRNHYEEDIVKAQGLLDELVRYYQSYSARMMNRRAAYFGELLRFELDKLPKLNTTGLEQHKCDLSAFDQTLGELDQAYADSMAAIHSHCQEVQKELAALIGAIERDNGLSGM</sequence>
<feature type="transmembrane region" description="Helical" evidence="1">
    <location>
        <begin position="138"/>
        <end position="159"/>
    </location>
</feature>
<feature type="transmembrane region" description="Helical" evidence="1">
    <location>
        <begin position="171"/>
        <end position="192"/>
    </location>
</feature>
<feature type="transmembrane region" description="Helical" evidence="1">
    <location>
        <begin position="256"/>
        <end position="279"/>
    </location>
</feature>
<dbReference type="Proteomes" id="UP000198658">
    <property type="component" value="Unassembled WGS sequence"/>
</dbReference>
<keyword evidence="1" id="KW-1133">Transmembrane helix</keyword>
<evidence type="ECO:0000256" key="1">
    <source>
        <dbReference type="SAM" id="Phobius"/>
    </source>
</evidence>